<dbReference type="EMBL" id="AYRZ02000045">
    <property type="protein sequence ID" value="PHT63092.1"/>
    <property type="molecule type" value="Genomic_DNA"/>
</dbReference>
<sequence length="147" mass="17734">MSREKKDNTKSREDLKILFHHPKLLQNESTKKYPKTCYILDGKAKEVLCKWLQELRFPDSYMSNIRRCVDMNKLKLLGMNSHDCYVFMQWLISIAFRELIPRNMWQPLTELSLFFKSLTSITITEEYMRQLEKNIPLILNKLKRIFL</sequence>
<dbReference type="PANTHER" id="PTHR48258:SF4">
    <property type="entry name" value="DUF4216 DOMAIN-CONTAINING PROTEIN"/>
    <property type="match status" value="1"/>
</dbReference>
<dbReference type="PANTHER" id="PTHR48258">
    <property type="entry name" value="DUF4218 DOMAIN-CONTAINING PROTEIN-RELATED"/>
    <property type="match status" value="1"/>
</dbReference>
<evidence type="ECO:0000313" key="2">
    <source>
        <dbReference type="Proteomes" id="UP000222542"/>
    </source>
</evidence>
<evidence type="ECO:0000313" key="1">
    <source>
        <dbReference type="EMBL" id="PHT63092.1"/>
    </source>
</evidence>
<gene>
    <name evidence="1" type="ORF">T459_33059</name>
</gene>
<name>A0A2G2Y036_CAPAN</name>
<dbReference type="OMA" id="TITEEYM"/>
<comment type="caution">
    <text evidence="1">The sequence shown here is derived from an EMBL/GenBank/DDBJ whole genome shotgun (WGS) entry which is preliminary data.</text>
</comment>
<proteinExistence type="predicted"/>
<dbReference type="AlphaFoldDB" id="A0A2G2Y036"/>
<accession>A0A2G2Y036</accession>
<dbReference type="Gramene" id="PHT63092">
    <property type="protein sequence ID" value="PHT63092"/>
    <property type="gene ID" value="T459_33059"/>
</dbReference>
<reference evidence="1 2" key="1">
    <citation type="journal article" date="2014" name="Nat. Genet.">
        <title>Genome sequence of the hot pepper provides insights into the evolution of pungency in Capsicum species.</title>
        <authorList>
            <person name="Kim S."/>
            <person name="Park M."/>
            <person name="Yeom S.I."/>
            <person name="Kim Y.M."/>
            <person name="Lee J.M."/>
            <person name="Lee H.A."/>
            <person name="Seo E."/>
            <person name="Choi J."/>
            <person name="Cheong K."/>
            <person name="Kim K.T."/>
            <person name="Jung K."/>
            <person name="Lee G.W."/>
            <person name="Oh S.K."/>
            <person name="Bae C."/>
            <person name="Kim S.B."/>
            <person name="Lee H.Y."/>
            <person name="Kim S.Y."/>
            <person name="Kim M.S."/>
            <person name="Kang B.C."/>
            <person name="Jo Y.D."/>
            <person name="Yang H.B."/>
            <person name="Jeong H.J."/>
            <person name="Kang W.H."/>
            <person name="Kwon J.K."/>
            <person name="Shin C."/>
            <person name="Lim J.Y."/>
            <person name="Park J.H."/>
            <person name="Huh J.H."/>
            <person name="Kim J.S."/>
            <person name="Kim B.D."/>
            <person name="Cohen O."/>
            <person name="Paran I."/>
            <person name="Suh M.C."/>
            <person name="Lee S.B."/>
            <person name="Kim Y.K."/>
            <person name="Shin Y."/>
            <person name="Noh S.J."/>
            <person name="Park J."/>
            <person name="Seo Y.S."/>
            <person name="Kwon S.Y."/>
            <person name="Kim H.A."/>
            <person name="Park J.M."/>
            <person name="Kim H.J."/>
            <person name="Choi S.B."/>
            <person name="Bosland P.W."/>
            <person name="Reeves G."/>
            <person name="Jo S.H."/>
            <person name="Lee B.W."/>
            <person name="Cho H.T."/>
            <person name="Choi H.S."/>
            <person name="Lee M.S."/>
            <person name="Yu Y."/>
            <person name="Do Choi Y."/>
            <person name="Park B.S."/>
            <person name="van Deynze A."/>
            <person name="Ashrafi H."/>
            <person name="Hill T."/>
            <person name="Kim W.T."/>
            <person name="Pai H.S."/>
            <person name="Ahn H.K."/>
            <person name="Yeam I."/>
            <person name="Giovannoni J.J."/>
            <person name="Rose J.K."/>
            <person name="Sorensen I."/>
            <person name="Lee S.J."/>
            <person name="Kim R.W."/>
            <person name="Choi I.Y."/>
            <person name="Choi B.S."/>
            <person name="Lim J.S."/>
            <person name="Lee Y.H."/>
            <person name="Choi D."/>
        </authorList>
    </citation>
    <scope>NUCLEOTIDE SEQUENCE [LARGE SCALE GENOMIC DNA]</scope>
    <source>
        <strain evidence="2">cv. CM334</strain>
    </source>
</reference>
<protein>
    <submittedName>
        <fullName evidence="1">Uncharacterized protein</fullName>
    </submittedName>
</protein>
<organism evidence="1 2">
    <name type="scientific">Capsicum annuum</name>
    <name type="common">Capsicum pepper</name>
    <dbReference type="NCBI Taxonomy" id="4072"/>
    <lineage>
        <taxon>Eukaryota</taxon>
        <taxon>Viridiplantae</taxon>
        <taxon>Streptophyta</taxon>
        <taxon>Embryophyta</taxon>
        <taxon>Tracheophyta</taxon>
        <taxon>Spermatophyta</taxon>
        <taxon>Magnoliopsida</taxon>
        <taxon>eudicotyledons</taxon>
        <taxon>Gunneridae</taxon>
        <taxon>Pentapetalae</taxon>
        <taxon>asterids</taxon>
        <taxon>lamiids</taxon>
        <taxon>Solanales</taxon>
        <taxon>Solanaceae</taxon>
        <taxon>Solanoideae</taxon>
        <taxon>Capsiceae</taxon>
        <taxon>Capsicum</taxon>
    </lineage>
</organism>
<reference evidence="1 2" key="2">
    <citation type="journal article" date="2017" name="Genome Biol.">
        <title>New reference genome sequences of hot pepper reveal the massive evolution of plant disease-resistance genes by retroduplication.</title>
        <authorList>
            <person name="Kim S."/>
            <person name="Park J."/>
            <person name="Yeom S.I."/>
            <person name="Kim Y.M."/>
            <person name="Seo E."/>
            <person name="Kim K.T."/>
            <person name="Kim M.S."/>
            <person name="Lee J.M."/>
            <person name="Cheong K."/>
            <person name="Shin H.S."/>
            <person name="Kim S.B."/>
            <person name="Han K."/>
            <person name="Lee J."/>
            <person name="Park M."/>
            <person name="Lee H.A."/>
            <person name="Lee H.Y."/>
            <person name="Lee Y."/>
            <person name="Oh S."/>
            <person name="Lee J.H."/>
            <person name="Choi E."/>
            <person name="Choi E."/>
            <person name="Lee S.E."/>
            <person name="Jeon J."/>
            <person name="Kim H."/>
            <person name="Choi G."/>
            <person name="Song H."/>
            <person name="Lee J."/>
            <person name="Lee S.C."/>
            <person name="Kwon J.K."/>
            <person name="Lee H.Y."/>
            <person name="Koo N."/>
            <person name="Hong Y."/>
            <person name="Kim R.W."/>
            <person name="Kang W.H."/>
            <person name="Huh J.H."/>
            <person name="Kang B.C."/>
            <person name="Yang T.J."/>
            <person name="Lee Y.H."/>
            <person name="Bennetzen J.L."/>
            <person name="Choi D."/>
        </authorList>
    </citation>
    <scope>NUCLEOTIDE SEQUENCE [LARGE SCALE GENOMIC DNA]</scope>
    <source>
        <strain evidence="2">cv. CM334</strain>
    </source>
</reference>
<dbReference type="Proteomes" id="UP000222542">
    <property type="component" value="Unassembled WGS sequence"/>
</dbReference>
<keyword evidence="2" id="KW-1185">Reference proteome</keyword>
<dbReference type="STRING" id="4072.A0A2G2Y036"/>